<dbReference type="EMBL" id="CP027805">
    <property type="protein sequence ID" value="AWD62509.1"/>
    <property type="molecule type" value="Genomic_DNA"/>
</dbReference>
<name>A0A2S1ERR7_LIMRT</name>
<dbReference type="Proteomes" id="UP000244369">
    <property type="component" value="Chromosome"/>
</dbReference>
<proteinExistence type="predicted"/>
<dbReference type="Pfam" id="PF09823">
    <property type="entry name" value="DUF2357"/>
    <property type="match status" value="1"/>
</dbReference>
<dbReference type="InterPro" id="IPR018633">
    <property type="entry name" value="DUF2357"/>
</dbReference>
<dbReference type="AlphaFoldDB" id="A0A2S1ERR7"/>
<reference evidence="2 3" key="1">
    <citation type="submission" date="2018-03" db="EMBL/GenBank/DDBJ databases">
        <title>Complete Genome Sequence of the Chinese traditional Highland Barley wine Isolate Lactobacillus reuteri WHH1689.</title>
        <authorList>
            <person name="Chen S."/>
            <person name="Chen L."/>
            <person name="Chen L."/>
            <person name="Li Y."/>
        </authorList>
    </citation>
    <scope>NUCLEOTIDE SEQUENCE [LARGE SCALE GENOMIC DNA]</scope>
    <source>
        <strain evidence="2 3">WHH1689</strain>
    </source>
</reference>
<evidence type="ECO:0000313" key="3">
    <source>
        <dbReference type="Proteomes" id="UP000244369"/>
    </source>
</evidence>
<evidence type="ECO:0000313" key="2">
    <source>
        <dbReference type="EMBL" id="AWD62509.1"/>
    </source>
</evidence>
<accession>A0A2S1ERR7</accession>
<evidence type="ECO:0000259" key="1">
    <source>
        <dbReference type="Pfam" id="PF09823"/>
    </source>
</evidence>
<gene>
    <name evidence="2" type="ORF">LWHH1689_1204</name>
</gene>
<organism evidence="2 3">
    <name type="scientific">Limosilactobacillus reuteri</name>
    <name type="common">Lactobacillus reuteri</name>
    <dbReference type="NCBI Taxonomy" id="1598"/>
    <lineage>
        <taxon>Bacteria</taxon>
        <taxon>Bacillati</taxon>
        <taxon>Bacillota</taxon>
        <taxon>Bacilli</taxon>
        <taxon>Lactobacillales</taxon>
        <taxon>Lactobacillaceae</taxon>
        <taxon>Limosilactobacillus</taxon>
    </lineage>
</organism>
<protein>
    <recommendedName>
        <fullName evidence="1">DUF2357 domain-containing protein</fullName>
    </recommendedName>
</protein>
<sequence>MDMQDNIYLINRLSKKKKFVFRENELDINYQEIFENAEWKLVFQAPMNGKLYMDGLDLILDKRIMKKDDGAYIVPSEEPYYIYNHKQNDSKYLPGIYRLKLVTESTIKYSWLKILPKFVTENSLEIMRQDVENTVKGLARSFCANTNGNLSNYSSFLTFDEIQALSILNDSYKEFNLNSYFLANSPRVKAGAYYHWTKNKKRALDNKSIMKMSMEEKKNSLYLKDYRATVDTSENRILKRILQEILQTTTNIKRSIGKIPREQLSSDMKNDFNKLQKYVAKLNYLLNDGWLKKVKLVQKEKGISNAYLDHRYIFFRELNWKLKHISNFQPHFSRQYQYYWHRTDLLYEIWGYIKVIEALNRIGFIPLKGWIYNNDNLDFHALEPGTCVEMKSNE</sequence>
<feature type="domain" description="DUF2357" evidence="1">
    <location>
        <begin position="215"/>
        <end position="298"/>
    </location>
</feature>